<name>A0AAD9MPD9_9ANNE</name>
<dbReference type="AlphaFoldDB" id="A0AAD9MPD9"/>
<dbReference type="EMBL" id="JAODUP010001168">
    <property type="protein sequence ID" value="KAK2141082.1"/>
    <property type="molecule type" value="Genomic_DNA"/>
</dbReference>
<keyword evidence="2" id="KW-1185">Reference proteome</keyword>
<dbReference type="Proteomes" id="UP001208570">
    <property type="component" value="Unassembled WGS sequence"/>
</dbReference>
<proteinExistence type="predicted"/>
<evidence type="ECO:0000313" key="1">
    <source>
        <dbReference type="EMBL" id="KAK2141082.1"/>
    </source>
</evidence>
<evidence type="ECO:0000313" key="2">
    <source>
        <dbReference type="Proteomes" id="UP001208570"/>
    </source>
</evidence>
<protein>
    <submittedName>
        <fullName evidence="1">Uncharacterized protein</fullName>
    </submittedName>
</protein>
<organism evidence="1 2">
    <name type="scientific">Paralvinella palmiformis</name>
    <dbReference type="NCBI Taxonomy" id="53620"/>
    <lineage>
        <taxon>Eukaryota</taxon>
        <taxon>Metazoa</taxon>
        <taxon>Spiralia</taxon>
        <taxon>Lophotrochozoa</taxon>
        <taxon>Annelida</taxon>
        <taxon>Polychaeta</taxon>
        <taxon>Sedentaria</taxon>
        <taxon>Canalipalpata</taxon>
        <taxon>Terebellida</taxon>
        <taxon>Terebelliformia</taxon>
        <taxon>Alvinellidae</taxon>
        <taxon>Paralvinella</taxon>
    </lineage>
</organism>
<accession>A0AAD9MPD9</accession>
<reference evidence="1" key="1">
    <citation type="journal article" date="2023" name="Mol. Biol. Evol.">
        <title>Third-Generation Sequencing Reveals the Adaptive Role of the Epigenome in Three Deep-Sea Polychaetes.</title>
        <authorList>
            <person name="Perez M."/>
            <person name="Aroh O."/>
            <person name="Sun Y."/>
            <person name="Lan Y."/>
            <person name="Juniper S.K."/>
            <person name="Young C.R."/>
            <person name="Angers B."/>
            <person name="Qian P.Y."/>
        </authorList>
    </citation>
    <scope>NUCLEOTIDE SEQUENCE</scope>
    <source>
        <strain evidence="1">P08H-3</strain>
    </source>
</reference>
<gene>
    <name evidence="1" type="ORF">LSH36_1168g00061</name>
</gene>
<sequence>MMLFLSSDNGRDYNYIGHGDGYGRSSETVVVRADNMSSRWTRVGGHSVSDARVAGYVAAGGADYHFFLDNCQDAKDRMVELDKK</sequence>
<comment type="caution">
    <text evidence="1">The sequence shown here is derived from an EMBL/GenBank/DDBJ whole genome shotgun (WGS) entry which is preliminary data.</text>
</comment>